<evidence type="ECO:0000259" key="6">
    <source>
        <dbReference type="PROSITE" id="PS50835"/>
    </source>
</evidence>
<reference evidence="8" key="1">
    <citation type="submission" date="2012-01" db="EMBL/GenBank/DDBJ databases">
        <title>The Genome Sequence of Oreochromis niloticus (Nile Tilapia).</title>
        <authorList>
            <consortium name="Broad Institute Genome Assembly Team"/>
            <consortium name="Broad Institute Sequencing Platform"/>
            <person name="Di Palma F."/>
            <person name="Johnson J."/>
            <person name="Lander E.S."/>
            <person name="Lindblad-Toh K."/>
        </authorList>
    </citation>
    <scope>NUCLEOTIDE SEQUENCE [LARGE SCALE GENOMIC DNA]</scope>
</reference>
<evidence type="ECO:0000256" key="1">
    <source>
        <dbReference type="ARBA" id="ARBA00004370"/>
    </source>
</evidence>
<evidence type="ECO:0000313" key="7">
    <source>
        <dbReference type="Ensembl" id="ENSONIP00000079787.1"/>
    </source>
</evidence>
<keyword evidence="5" id="KW-1133">Transmembrane helix</keyword>
<feature type="domain" description="Ig-like" evidence="6">
    <location>
        <begin position="234"/>
        <end position="331"/>
    </location>
</feature>
<dbReference type="InterPro" id="IPR003599">
    <property type="entry name" value="Ig_sub"/>
</dbReference>
<protein>
    <submittedName>
        <fullName evidence="7">Coxsackievirus and adenovirus receptor homolog</fullName>
    </submittedName>
</protein>
<reference evidence="7" key="2">
    <citation type="submission" date="2025-08" db="UniProtKB">
        <authorList>
            <consortium name="Ensembl"/>
        </authorList>
    </citation>
    <scope>IDENTIFICATION</scope>
</reference>
<dbReference type="Gene3D" id="2.60.40.10">
    <property type="entry name" value="Immunoglobulins"/>
    <property type="match status" value="2"/>
</dbReference>
<dbReference type="PANTHER" id="PTHR11860:SF87">
    <property type="entry name" value="CMRF35-LIKE MOLECULE 8"/>
    <property type="match status" value="1"/>
</dbReference>
<dbReference type="InterPro" id="IPR013106">
    <property type="entry name" value="Ig_V-set"/>
</dbReference>
<proteinExistence type="predicted"/>
<evidence type="ECO:0000256" key="2">
    <source>
        <dbReference type="ARBA" id="ARBA00022692"/>
    </source>
</evidence>
<dbReference type="SUPFAM" id="SSF48726">
    <property type="entry name" value="Immunoglobulin"/>
    <property type="match status" value="2"/>
</dbReference>
<dbReference type="AlphaFoldDB" id="A0A669F534"/>
<evidence type="ECO:0000256" key="3">
    <source>
        <dbReference type="ARBA" id="ARBA00023136"/>
    </source>
</evidence>
<dbReference type="SMART" id="SM00409">
    <property type="entry name" value="IG"/>
    <property type="match status" value="2"/>
</dbReference>
<reference evidence="7" key="3">
    <citation type="submission" date="2025-09" db="UniProtKB">
        <authorList>
            <consortium name="Ensembl"/>
        </authorList>
    </citation>
    <scope>IDENTIFICATION</scope>
</reference>
<dbReference type="RefSeq" id="XP_013130919.2">
    <property type="nucleotide sequence ID" value="XM_013275465.3"/>
</dbReference>
<evidence type="ECO:0000313" key="8">
    <source>
        <dbReference type="Proteomes" id="UP000005207"/>
    </source>
</evidence>
<organism evidence="7 8">
    <name type="scientific">Oreochromis niloticus</name>
    <name type="common">Nile tilapia</name>
    <name type="synonym">Tilapia nilotica</name>
    <dbReference type="NCBI Taxonomy" id="8128"/>
    <lineage>
        <taxon>Eukaryota</taxon>
        <taxon>Metazoa</taxon>
        <taxon>Chordata</taxon>
        <taxon>Craniata</taxon>
        <taxon>Vertebrata</taxon>
        <taxon>Euteleostomi</taxon>
        <taxon>Actinopterygii</taxon>
        <taxon>Neopterygii</taxon>
        <taxon>Teleostei</taxon>
        <taxon>Neoteleostei</taxon>
        <taxon>Acanthomorphata</taxon>
        <taxon>Ovalentaria</taxon>
        <taxon>Cichlomorphae</taxon>
        <taxon>Cichliformes</taxon>
        <taxon>Cichlidae</taxon>
        <taxon>African cichlids</taxon>
        <taxon>Pseudocrenilabrinae</taxon>
        <taxon>Oreochromini</taxon>
        <taxon>Oreochromis</taxon>
    </lineage>
</organism>
<dbReference type="Proteomes" id="UP000005207">
    <property type="component" value="Linkage group LG5"/>
</dbReference>
<dbReference type="Pfam" id="PF07686">
    <property type="entry name" value="V-set"/>
    <property type="match status" value="2"/>
</dbReference>
<evidence type="ECO:0000256" key="4">
    <source>
        <dbReference type="SAM" id="MobiDB-lite"/>
    </source>
</evidence>
<name>A0A669F534_ORENI</name>
<dbReference type="InterPro" id="IPR050671">
    <property type="entry name" value="CD300_family_receptors"/>
</dbReference>
<dbReference type="Ensembl" id="ENSONIT00000036775.1">
    <property type="protein sequence ID" value="ENSONIP00000079787.1"/>
    <property type="gene ID" value="ENSONIG00000037893.1"/>
</dbReference>
<dbReference type="InterPro" id="IPR036179">
    <property type="entry name" value="Ig-like_dom_sf"/>
</dbReference>
<dbReference type="OrthoDB" id="8959642at2759"/>
<feature type="region of interest" description="Disordered" evidence="4">
    <location>
        <begin position="481"/>
        <end position="507"/>
    </location>
</feature>
<feature type="transmembrane region" description="Helical" evidence="5">
    <location>
        <begin position="368"/>
        <end position="389"/>
    </location>
</feature>
<keyword evidence="8" id="KW-1185">Reference proteome</keyword>
<sequence length="507" mass="56662">MARKRKMGAGLLLVGPKYKLRKHGCAHNHITPAMKRRTQSFNFLKMTSAFRTNNMKSCFLLIMFLLTACEMSQWNECRTWVEFTCNKAKAAEKHDIECETKQIPKVVLRELKSEESCKKMCKNSPGKEKPPVKSVCLKQFNQTAYRTTKTTITCDYKRDKKPFFFCKENNSVCKNMVSAESPRQSNSRFTFTKTNRNFSLSISNVSSQDEGVYWCGVKLEKEVVLQKIHLNVEPITNFTRSAAAGQNFTYWCKCKHDASPSKSICKGDDPSICQPLVTTSEPDENKKFFINDKDKTTITVTIVNVTADDSGTYWCRAKNNNQQICNRLILTVVSPPTSTSTISSTTATTTATTTAAAAAAGRRGVSEAIISVIICVAVLLFVILMILIYKRFSSSKNTGNGAAAACRTKEDCTYEEIQERLQLSDSENATNTIYATVSSPNPAPSTHYATINFQNSDKAAGETVRLSYSACEYSTVKFPKCPTDSSDTQLHRPTEEPLYSTVNKPRK</sequence>
<keyword evidence="3 5" id="KW-0472">Membrane</keyword>
<keyword evidence="2 5" id="KW-0812">Transmembrane</keyword>
<dbReference type="InParanoid" id="A0A669F534"/>
<dbReference type="GeneTree" id="ENSGT00720000109813"/>
<dbReference type="GO" id="GO:0004888">
    <property type="term" value="F:transmembrane signaling receptor activity"/>
    <property type="evidence" value="ECO:0007669"/>
    <property type="project" value="TreeGrafter"/>
</dbReference>
<gene>
    <name evidence="7" type="primary">LOC102080461</name>
</gene>
<evidence type="ECO:0000256" key="5">
    <source>
        <dbReference type="SAM" id="Phobius"/>
    </source>
</evidence>
<dbReference type="InterPro" id="IPR013783">
    <property type="entry name" value="Ig-like_fold"/>
</dbReference>
<dbReference type="GeneID" id="102080461"/>
<dbReference type="OMA" id="CKYPREN"/>
<comment type="subcellular location">
    <subcellularLocation>
        <location evidence="1">Membrane</location>
    </subcellularLocation>
</comment>
<dbReference type="InterPro" id="IPR007110">
    <property type="entry name" value="Ig-like_dom"/>
</dbReference>
<dbReference type="KEGG" id="onl:102080461"/>
<accession>A0A669F534</accession>
<dbReference type="PANTHER" id="PTHR11860">
    <property type="entry name" value="POLYMERIC-IMMUNOGLOBULIN RECEPTOR"/>
    <property type="match status" value="1"/>
</dbReference>
<dbReference type="PROSITE" id="PS50835">
    <property type="entry name" value="IG_LIKE"/>
    <property type="match status" value="2"/>
</dbReference>
<feature type="domain" description="Ig-like" evidence="6">
    <location>
        <begin position="130"/>
        <end position="226"/>
    </location>
</feature>
<dbReference type="GO" id="GO:0005886">
    <property type="term" value="C:plasma membrane"/>
    <property type="evidence" value="ECO:0007669"/>
    <property type="project" value="TreeGrafter"/>
</dbReference>